<dbReference type="PROSITE" id="PS51112">
    <property type="entry name" value="AMMECR1"/>
    <property type="match status" value="1"/>
</dbReference>
<dbReference type="InterPro" id="IPR027623">
    <property type="entry name" value="AmmeMemoSam_A"/>
</dbReference>
<dbReference type="PANTHER" id="PTHR11060:SF0">
    <property type="entry name" value="PROTEIN MEMO1"/>
    <property type="match status" value="1"/>
</dbReference>
<dbReference type="InterPro" id="IPR036071">
    <property type="entry name" value="AMMECR1_dom_sf"/>
</dbReference>
<accession>A0A2M8G692</accession>
<dbReference type="Gene3D" id="3.30.700.20">
    <property type="entry name" value="Hypothetical protein ph0010, domain 1"/>
    <property type="match status" value="1"/>
</dbReference>
<dbReference type="Pfam" id="PF01875">
    <property type="entry name" value="Memo"/>
    <property type="match status" value="1"/>
</dbReference>
<gene>
    <name evidence="5" type="ORF">CO015_04015</name>
</gene>
<dbReference type="CDD" id="cd07361">
    <property type="entry name" value="MEMO_like"/>
    <property type="match status" value="1"/>
</dbReference>
<organism evidence="5 6">
    <name type="scientific">candidate division WWE3 bacterium CG_4_8_14_3_um_filter_42_11</name>
    <dbReference type="NCBI Taxonomy" id="1975076"/>
    <lineage>
        <taxon>Bacteria</taxon>
        <taxon>Katanobacteria</taxon>
    </lineage>
</organism>
<dbReference type="InterPro" id="IPR027485">
    <property type="entry name" value="AMMECR1_N"/>
</dbReference>
<dbReference type="Proteomes" id="UP000229438">
    <property type="component" value="Unassembled WGS sequence"/>
</dbReference>
<reference evidence="6" key="1">
    <citation type="submission" date="2017-09" db="EMBL/GenBank/DDBJ databases">
        <title>Depth-based differentiation of microbial function through sediment-hosted aquifers and enrichment of novel symbionts in the deep terrestrial subsurface.</title>
        <authorList>
            <person name="Probst A.J."/>
            <person name="Ladd B."/>
            <person name="Jarett J.K."/>
            <person name="Geller-Mcgrath D.E."/>
            <person name="Sieber C.M.K."/>
            <person name="Emerson J.B."/>
            <person name="Anantharaman K."/>
            <person name="Thomas B.C."/>
            <person name="Malmstrom R."/>
            <person name="Stieglmeier M."/>
            <person name="Klingl A."/>
            <person name="Woyke T."/>
            <person name="Ryan C.M."/>
            <person name="Banfield J.F."/>
        </authorList>
    </citation>
    <scope>NUCLEOTIDE SEQUENCE [LARGE SCALE GENOMIC DNA]</scope>
</reference>
<dbReference type="InterPro" id="IPR002737">
    <property type="entry name" value="MEMO1_fam"/>
</dbReference>
<dbReference type="NCBIfam" id="TIGR04335">
    <property type="entry name" value="AmmeMemoSam_A"/>
    <property type="match status" value="1"/>
</dbReference>
<dbReference type="Pfam" id="PF01871">
    <property type="entry name" value="AMMECR1"/>
    <property type="match status" value="1"/>
</dbReference>
<protein>
    <recommendedName>
        <fullName evidence="2">MEMO1 family protein CO015_04015</fullName>
    </recommendedName>
</protein>
<proteinExistence type="inferred from homology"/>
<dbReference type="SUPFAM" id="SSF53213">
    <property type="entry name" value="LigB-like"/>
    <property type="match status" value="1"/>
</dbReference>
<evidence type="ECO:0000313" key="5">
    <source>
        <dbReference type="EMBL" id="PJC68438.1"/>
    </source>
</evidence>
<feature type="domain" description="AMMECR1" evidence="4">
    <location>
        <begin position="323"/>
        <end position="500"/>
    </location>
</feature>
<evidence type="ECO:0000256" key="3">
    <source>
        <dbReference type="SAM" id="Phobius"/>
    </source>
</evidence>
<sequence length="500" mass="54936">MSKKLYAVSLSIIILSFFISPYSFSKSKPQIKKRAPAVAGSFYPANKDGLSTLIDRFLENVKTTQVKEDIVAMVAPHAGYTYSGQVAAYGYKELIGENFDTIILIGNGHKEAFDGISVYKHGVWQTPLGDVQIDSDLAEKLIKSNPRIMFRGSAHNYDHILEVQLPFLQKTLKNFKIVPIVFGNQNKDDYKILAKAILDNIKGKKVLIIASSDLSHYPSYEDSKAADSKTIEGILSGDVAKLEDNISALTKQYIPNAVTFACGDDAIKTAMLVAKGLGATDIKLLGRANSGDVTGGKYHIVGYASIGFFKPLNKGVEMGLNKEEQEKLLEIAQKTVEDYVKHGKKPEFNITDPALNQKLGAFVTLKLNGMLRGCIGRFSPTSIPLYQVVSQMAVAAAVQDPRFPPVTKDELKNITYEISVLSVPEKINSWQDVVLGKHGVIVSDGLNRGVFLPQVATEFNMNREAFLAEICSQKAGLPRDCYKDPKVELQVFTAQVFGKE</sequence>
<dbReference type="InterPro" id="IPR023473">
    <property type="entry name" value="AMMECR1"/>
</dbReference>
<dbReference type="NCBIfam" id="TIGR04336">
    <property type="entry name" value="AmmeMemoSam_B"/>
    <property type="match status" value="1"/>
</dbReference>
<dbReference type="HAMAP" id="MF_00055">
    <property type="entry name" value="MEMO1"/>
    <property type="match status" value="1"/>
</dbReference>
<keyword evidence="3" id="KW-0472">Membrane</keyword>
<dbReference type="Gene3D" id="3.30.1490.150">
    <property type="entry name" value="Hypothetical protein ph0010, domain 2"/>
    <property type="match status" value="1"/>
</dbReference>
<dbReference type="PANTHER" id="PTHR11060">
    <property type="entry name" value="PROTEIN MEMO1"/>
    <property type="match status" value="1"/>
</dbReference>
<dbReference type="SUPFAM" id="SSF143447">
    <property type="entry name" value="AMMECR1-like"/>
    <property type="match status" value="1"/>
</dbReference>
<dbReference type="Gene3D" id="3.40.830.10">
    <property type="entry name" value="LigB-like"/>
    <property type="match status" value="1"/>
</dbReference>
<evidence type="ECO:0000259" key="4">
    <source>
        <dbReference type="PROSITE" id="PS51112"/>
    </source>
</evidence>
<dbReference type="EMBL" id="PFQS01000094">
    <property type="protein sequence ID" value="PJC68438.1"/>
    <property type="molecule type" value="Genomic_DNA"/>
</dbReference>
<name>A0A2M8G692_UNCKA</name>
<evidence type="ECO:0000313" key="6">
    <source>
        <dbReference type="Proteomes" id="UP000229438"/>
    </source>
</evidence>
<comment type="caution">
    <text evidence="5">The sequence shown here is derived from an EMBL/GenBank/DDBJ whole genome shotgun (WGS) entry which is preliminary data.</text>
</comment>
<evidence type="ECO:0000256" key="2">
    <source>
        <dbReference type="HAMAP-Rule" id="MF_00055"/>
    </source>
</evidence>
<keyword evidence="3" id="KW-0812">Transmembrane</keyword>
<dbReference type="InterPro" id="IPR002733">
    <property type="entry name" value="AMMECR1_domain"/>
</dbReference>
<keyword evidence="3" id="KW-1133">Transmembrane helix</keyword>
<feature type="transmembrane region" description="Helical" evidence="3">
    <location>
        <begin position="6"/>
        <end position="24"/>
    </location>
</feature>
<evidence type="ECO:0000256" key="1">
    <source>
        <dbReference type="ARBA" id="ARBA00006315"/>
    </source>
</evidence>
<dbReference type="NCBIfam" id="TIGR00296">
    <property type="entry name" value="TIGR00296 family protein"/>
    <property type="match status" value="1"/>
</dbReference>
<comment type="similarity">
    <text evidence="1 2">Belongs to the MEMO1 family.</text>
</comment>
<dbReference type="AlphaFoldDB" id="A0A2M8G692"/>